<keyword evidence="3" id="KW-1185">Reference proteome</keyword>
<dbReference type="Proteomes" id="UP000237477">
    <property type="component" value="Unassembled WGS sequence"/>
</dbReference>
<gene>
    <name evidence="2" type="ORF">BKM26_13135</name>
</gene>
<accession>A0ABX4YXR9</accession>
<sequence>MVAVSAETTQMFLPRKIEGHIFGVLNILKAIGWYTIFMLEIQALTHLILIKGKSDTSVIKD</sequence>
<protein>
    <submittedName>
        <fullName evidence="2">Uncharacterized protein</fullName>
    </submittedName>
</protein>
<feature type="transmembrane region" description="Helical" evidence="1">
    <location>
        <begin position="31"/>
        <end position="50"/>
    </location>
</feature>
<organism evidence="2 3">
    <name type="scientific">Pseudomonas avellanae pv. morsprunorum</name>
    <dbReference type="NCBI Taxonomy" id="3380385"/>
    <lineage>
        <taxon>Bacteria</taxon>
        <taxon>Pseudomonadati</taxon>
        <taxon>Pseudomonadota</taxon>
        <taxon>Gammaproteobacteria</taxon>
        <taxon>Pseudomonadales</taxon>
        <taxon>Pseudomonadaceae</taxon>
        <taxon>Pseudomonas</taxon>
    </lineage>
</organism>
<evidence type="ECO:0000313" key="3">
    <source>
        <dbReference type="Proteomes" id="UP000237477"/>
    </source>
</evidence>
<name>A0ABX4YXR9_9PSED</name>
<reference evidence="2 3" key="1">
    <citation type="submission" date="2016-10" db="EMBL/GenBank/DDBJ databases">
        <title>Comparative genomics of Pseudomonas syringae.</title>
        <authorList>
            <person name="Hulin M.T."/>
        </authorList>
    </citation>
    <scope>NUCLEOTIDE SEQUENCE [LARGE SCALE GENOMIC DNA]</scope>
    <source>
        <strain evidence="3">R2-5255</strain>
    </source>
</reference>
<evidence type="ECO:0000313" key="2">
    <source>
        <dbReference type="EMBL" id="POC92954.1"/>
    </source>
</evidence>
<keyword evidence="1" id="KW-0812">Transmembrane</keyword>
<proteinExistence type="predicted"/>
<keyword evidence="1" id="KW-1133">Transmembrane helix</keyword>
<keyword evidence="1" id="KW-0472">Membrane</keyword>
<comment type="caution">
    <text evidence="2">The sequence shown here is derived from an EMBL/GenBank/DDBJ whole genome shotgun (WGS) entry which is preliminary data.</text>
</comment>
<dbReference type="EMBL" id="MLEC01000018">
    <property type="protein sequence ID" value="POC92954.1"/>
    <property type="molecule type" value="Genomic_DNA"/>
</dbReference>
<evidence type="ECO:0000256" key="1">
    <source>
        <dbReference type="SAM" id="Phobius"/>
    </source>
</evidence>